<dbReference type="VEuPathDB" id="FungiDB:RhiirA1_424068"/>
<dbReference type="AlphaFoldDB" id="A0A2N0RFZ2"/>
<dbReference type="EMBL" id="LLXH01000886">
    <property type="protein sequence ID" value="PKC62224.1"/>
    <property type="molecule type" value="Genomic_DNA"/>
</dbReference>
<dbReference type="Proteomes" id="UP000684084">
    <property type="component" value="Unassembled WGS sequence"/>
</dbReference>
<dbReference type="OrthoDB" id="2440450at2759"/>
<dbReference type="Proteomes" id="UP000232688">
    <property type="component" value="Unassembled WGS sequence"/>
</dbReference>
<evidence type="ECO:0000313" key="3">
    <source>
        <dbReference type="Proteomes" id="UP000232688"/>
    </source>
</evidence>
<comment type="caution">
    <text evidence="2">The sequence shown here is derived from an EMBL/GenBank/DDBJ whole genome shotgun (WGS) entry which is preliminary data.</text>
</comment>
<reference evidence="1" key="3">
    <citation type="submission" date="2020-05" db="EMBL/GenBank/DDBJ databases">
        <authorList>
            <person name="Rincon C."/>
            <person name="Sanders R I."/>
            <person name="Robbins C."/>
            <person name="Chaturvedi A."/>
        </authorList>
    </citation>
    <scope>NUCLEOTIDE SEQUENCE</scope>
    <source>
        <strain evidence="1">CHB12</strain>
    </source>
</reference>
<dbReference type="EMBL" id="CAGKOT010000030">
    <property type="protein sequence ID" value="CAB5372408.1"/>
    <property type="molecule type" value="Genomic_DNA"/>
</dbReference>
<accession>A0A2N0RFZ2</accession>
<name>A0A2N0RFZ2_9GLOM</name>
<reference evidence="2 3" key="2">
    <citation type="submission" date="2017-10" db="EMBL/GenBank/DDBJ databases">
        <title>Genome analyses suggest a sexual origin of heterokaryosis in a supposedly ancient asexual fungus.</title>
        <authorList>
            <person name="Corradi N."/>
            <person name="Sedzielewska K."/>
            <person name="Noel J."/>
            <person name="Charron P."/>
            <person name="Farinelli L."/>
            <person name="Marton T."/>
            <person name="Kruger M."/>
            <person name="Pelin A."/>
            <person name="Brachmann A."/>
            <person name="Corradi N."/>
        </authorList>
    </citation>
    <scope>NUCLEOTIDE SEQUENCE [LARGE SCALE GENOMIC DNA]</scope>
    <source>
        <strain evidence="2 3">A1</strain>
    </source>
</reference>
<evidence type="ECO:0000313" key="1">
    <source>
        <dbReference type="EMBL" id="CAB5372408.1"/>
    </source>
</evidence>
<protein>
    <submittedName>
        <fullName evidence="2">Uncharacterized protein</fullName>
    </submittedName>
</protein>
<evidence type="ECO:0000313" key="2">
    <source>
        <dbReference type="EMBL" id="PKC62224.1"/>
    </source>
</evidence>
<proteinExistence type="predicted"/>
<dbReference type="VEuPathDB" id="FungiDB:RhiirFUN_012446"/>
<organism evidence="2 3">
    <name type="scientific">Rhizophagus irregularis</name>
    <dbReference type="NCBI Taxonomy" id="588596"/>
    <lineage>
        <taxon>Eukaryota</taxon>
        <taxon>Fungi</taxon>
        <taxon>Fungi incertae sedis</taxon>
        <taxon>Mucoromycota</taxon>
        <taxon>Glomeromycotina</taxon>
        <taxon>Glomeromycetes</taxon>
        <taxon>Glomerales</taxon>
        <taxon>Glomeraceae</taxon>
        <taxon>Rhizophagus</taxon>
    </lineage>
</organism>
<gene>
    <name evidence="1" type="ORF">CHRIB12_LOCUS13554</name>
    <name evidence="2" type="ORF">RhiirA1_424068</name>
</gene>
<dbReference type="VEuPathDB" id="FungiDB:FUN_006294"/>
<reference evidence="2 3" key="1">
    <citation type="submission" date="2017-10" db="EMBL/GenBank/DDBJ databases">
        <title>Extensive intraspecific genome diversity in a model arbuscular mycorrhizal fungus.</title>
        <authorList>
            <person name="Chen E.C.H."/>
            <person name="Morin E."/>
            <person name="Baudet D."/>
            <person name="Noel J."/>
            <person name="Ndikumana S."/>
            <person name="Charron P."/>
            <person name="St-Onge C."/>
            <person name="Giorgi J."/>
            <person name="Grigoriev I.V."/>
            <person name="Roux C."/>
            <person name="Martin F.M."/>
            <person name="Corradi N."/>
        </authorList>
    </citation>
    <scope>NUCLEOTIDE SEQUENCE [LARGE SCALE GENOMIC DNA]</scope>
    <source>
        <strain evidence="2 3">A1</strain>
    </source>
</reference>
<sequence length="604" mass="68361">MPDIELTCRLHKKSGKHVIRVNTGDTIDSLIGVVKRAFGCDEARDIVLWKTEMPNELEDAFTNLILAEGDNMTRLTAGILTRFWGEGRLLEDHTHVIIDSPTLEKNAELRNKDNEIDKLCGELELYSDENASDYIITDNSHSGEGYLKDLCYAKIIRINDVLRIKKRYKNINVHIQCKVTNFDDGMLSVMLDRNEEQEKGFFSLAQLEKWLVEHSLDAEDIHNISYEHSGDNIEIIRNERLLGSIRTRRNCYIYNQKNRKDSAKLESKQDADLSETLSRLSITDGTDRDSSIDSESITVSVFDQYETGDNRSDTLSHVYTPEQVRTYLKEFGFDQSDAEKWDQPIEVPIGVDTSLWIAREAVIYGLKFEAISLYPELIDYARGFGEIPDFVTTKYQMVDTNRLVTGGDIHEPFPKSLGIIKWQLQKGLGGLDEILGLIVKEKNITTHDLLYRGVRAYGLIPDDISYGFSANSLDCDFGRGLYTTPSIEYAIKHIKDCGSIRVGALMVFDWKDHGGRGLETKRLEGEEWTGTVKACICNRDTNNKKRGPLRLSGDILVGAISSNNEAVGKCATPIPSNDKQVVGRTQKGLKAFENRLMAIIYLFK</sequence>